<feature type="non-terminal residue" evidence="2">
    <location>
        <position position="110"/>
    </location>
</feature>
<dbReference type="Proteomes" id="UP000229924">
    <property type="component" value="Unassembled WGS sequence"/>
</dbReference>
<dbReference type="EMBL" id="PFIK01000018">
    <property type="protein sequence ID" value="PIX30200.1"/>
    <property type="molecule type" value="Genomic_DNA"/>
</dbReference>
<feature type="non-terminal residue" evidence="2">
    <location>
        <position position="1"/>
    </location>
</feature>
<accession>A0A2M7K1S2</accession>
<comment type="caution">
    <text evidence="2">The sequence shown here is derived from an EMBL/GenBank/DDBJ whole genome shotgun (WGS) entry which is preliminary data.</text>
</comment>
<feature type="compositionally biased region" description="Low complexity" evidence="1">
    <location>
        <begin position="97"/>
        <end position="110"/>
    </location>
</feature>
<evidence type="ECO:0000313" key="3">
    <source>
        <dbReference type="Proteomes" id="UP000229924"/>
    </source>
</evidence>
<proteinExistence type="predicted"/>
<organism evidence="2 3">
    <name type="scientific">Candidatus Berkelbacteria bacterium CG_4_8_14_3_um_filter_42_13</name>
    <dbReference type="NCBI Taxonomy" id="1974505"/>
    <lineage>
        <taxon>Bacteria</taxon>
        <taxon>Candidatus Berkelbacteria</taxon>
    </lineage>
</organism>
<feature type="compositionally biased region" description="Basic and acidic residues" evidence="1">
    <location>
        <begin position="53"/>
        <end position="76"/>
    </location>
</feature>
<feature type="compositionally biased region" description="Low complexity" evidence="1">
    <location>
        <begin position="9"/>
        <end position="24"/>
    </location>
</feature>
<gene>
    <name evidence="2" type="ORF">COZ63_01010</name>
</gene>
<sequence length="110" mass="11817">WVKKEIGRARQAAPQEQPGAAGTAVEPVKEDLGDVELQGEPTPVGVRPGQPEPPRDVEGGRLDVDLEKEEVDRKPEGTPAGEEEGKEEEIKIKLGEPAKAPETTEPPIKP</sequence>
<feature type="region of interest" description="Disordered" evidence="1">
    <location>
        <begin position="1"/>
        <end position="110"/>
    </location>
</feature>
<evidence type="ECO:0000313" key="2">
    <source>
        <dbReference type="EMBL" id="PIX30200.1"/>
    </source>
</evidence>
<protein>
    <submittedName>
        <fullName evidence="2">Uncharacterized protein</fullName>
    </submittedName>
</protein>
<dbReference type="AlphaFoldDB" id="A0A2M7K1S2"/>
<name>A0A2M7K1S2_9BACT</name>
<reference evidence="3" key="1">
    <citation type="submission" date="2017-09" db="EMBL/GenBank/DDBJ databases">
        <title>Depth-based differentiation of microbial function through sediment-hosted aquifers and enrichment of novel symbionts in the deep terrestrial subsurface.</title>
        <authorList>
            <person name="Probst A.J."/>
            <person name="Ladd B."/>
            <person name="Jarett J.K."/>
            <person name="Geller-Mcgrath D.E."/>
            <person name="Sieber C.M.K."/>
            <person name="Emerson J.B."/>
            <person name="Anantharaman K."/>
            <person name="Thomas B.C."/>
            <person name="Malmstrom R."/>
            <person name="Stieglmeier M."/>
            <person name="Klingl A."/>
            <person name="Woyke T."/>
            <person name="Ryan C.M."/>
            <person name="Banfield J.F."/>
        </authorList>
    </citation>
    <scope>NUCLEOTIDE SEQUENCE [LARGE SCALE GENOMIC DNA]</scope>
</reference>
<evidence type="ECO:0000256" key="1">
    <source>
        <dbReference type="SAM" id="MobiDB-lite"/>
    </source>
</evidence>